<dbReference type="AlphaFoldDB" id="A0A2X0Q805"/>
<evidence type="ECO:0000313" key="1">
    <source>
        <dbReference type="EMBL" id="SPP28832.1"/>
    </source>
</evidence>
<organism evidence="1 2">
    <name type="scientific">Brochothrix thermosphacta</name>
    <name type="common">Microbacterium thermosphactum</name>
    <dbReference type="NCBI Taxonomy" id="2756"/>
    <lineage>
        <taxon>Bacteria</taxon>
        <taxon>Bacillati</taxon>
        <taxon>Bacillota</taxon>
        <taxon>Bacilli</taxon>
        <taxon>Bacillales</taxon>
        <taxon>Listeriaceae</taxon>
        <taxon>Brochothrix</taxon>
    </lineage>
</organism>
<sequence>MKILSDFYYIGQLTPFLKEKNDEYSKSTYGFTYPINPCLSNTIFDSV</sequence>
<accession>A0A2X0Q805</accession>
<name>A0A2X0Q805_BROTH</name>
<reference evidence="2" key="1">
    <citation type="submission" date="2018-04" db="EMBL/GenBank/DDBJ databases">
        <authorList>
            <person name="Illikoud N."/>
        </authorList>
    </citation>
    <scope>NUCLEOTIDE SEQUENCE [LARGE SCALE GENOMIC DNA]</scope>
</reference>
<dbReference type="Proteomes" id="UP000270190">
    <property type="component" value="Unassembled WGS sequence"/>
</dbReference>
<proteinExistence type="predicted"/>
<gene>
    <name evidence="1" type="ORF">BTBSAS_30150</name>
</gene>
<dbReference type="EMBL" id="OUNC01000023">
    <property type="protein sequence ID" value="SPP28832.1"/>
    <property type="molecule type" value="Genomic_DNA"/>
</dbReference>
<evidence type="ECO:0000313" key="2">
    <source>
        <dbReference type="Proteomes" id="UP000270190"/>
    </source>
</evidence>
<protein>
    <submittedName>
        <fullName evidence="1">Uncharacterized protein</fullName>
    </submittedName>
</protein>